<evidence type="ECO:0000256" key="2">
    <source>
        <dbReference type="ARBA" id="ARBA00022737"/>
    </source>
</evidence>
<dbReference type="InterPro" id="IPR001890">
    <property type="entry name" value="RNA-binding_CRM"/>
</dbReference>
<feature type="region of interest" description="Disordered" evidence="8">
    <location>
        <begin position="638"/>
        <end position="694"/>
    </location>
</feature>
<keyword evidence="2" id="KW-0677">Repeat</keyword>
<feature type="region of interest" description="Disordered" evidence="8">
    <location>
        <begin position="251"/>
        <end position="301"/>
    </location>
</feature>
<gene>
    <name evidence="10" type="ORF">GOP47_0012372</name>
</gene>
<keyword evidence="1" id="KW-0507">mRNA processing</keyword>
<evidence type="ECO:0000313" key="11">
    <source>
        <dbReference type="Proteomes" id="UP000886520"/>
    </source>
</evidence>
<dbReference type="GO" id="GO:1990904">
    <property type="term" value="C:ribonucleoprotein complex"/>
    <property type="evidence" value="ECO:0007669"/>
    <property type="project" value="UniProtKB-KW"/>
</dbReference>
<dbReference type="OrthoDB" id="1931609at2759"/>
<dbReference type="AlphaFoldDB" id="A0A9D4ZGS7"/>
<feature type="region of interest" description="Disordered" evidence="8">
    <location>
        <begin position="486"/>
        <end position="510"/>
    </location>
</feature>
<keyword evidence="11" id="KW-1185">Reference proteome</keyword>
<keyword evidence="5" id="KW-0508">mRNA splicing</keyword>
<evidence type="ECO:0000256" key="5">
    <source>
        <dbReference type="ARBA" id="ARBA00023187"/>
    </source>
</evidence>
<proteinExistence type="predicted"/>
<evidence type="ECO:0000256" key="7">
    <source>
        <dbReference type="PROSITE-ProRule" id="PRU00626"/>
    </source>
</evidence>
<dbReference type="PROSITE" id="PS51295">
    <property type="entry name" value="CRM"/>
    <property type="match status" value="2"/>
</dbReference>
<dbReference type="PANTHER" id="PTHR46247:SF1">
    <property type="entry name" value="CRS2-ASSOCIATED FACTOR 1, CHLOROPLASTIC"/>
    <property type="match status" value="1"/>
</dbReference>
<feature type="domain" description="CRM" evidence="9">
    <location>
        <begin position="818"/>
        <end position="914"/>
    </location>
</feature>
<keyword evidence="3 7" id="KW-0694">RNA-binding</keyword>
<sequence length="1176" mass="131259">MPAIVGRVVPVFYSSSSADFSASNVASHVLFYSTPFLFSSSLRLSVPRKSARRSRRRVVEAREGSSFAYSFSKELAHSHEELDAWQSATGNARVTRASVQGEECVSRGRILSADEGRHPWALYRQQARSVKASAMHHSRSSEFSEFEDISESYDKDDFIAQNQKQPFHNKSRSSPDVQHHNNFFASKKLPRAPLPTENQQSRLHNEVTIFKGITKPQTSWSPRDNDAHQFSLPEDATDAFSKGSPFIEEARRGDKASFMRTAEDSEDSTGEGQGAQVRGIKSGPKGKDTQMARPFDLDNSVEDATTARVNDSNQGQREKGNYNSLLAREHSQSDLGRVKLLRSKTARGDEAGFTSFNLFSSSPSVPLEADRSYPSTLLPMTTGVDDAFKGSRGKTQINLRSDDISSMKMEVDKDKTKGALGCSIEQDGNFVKFESQVASRISNVIESGKKEEQLEPWSAGKEDIMTQGAPDVEDVNRANLNATRVMPPKSSPLNIHHQSDDNLTDGFELSSDREGNVSAFAKSDLTFFPDCEDVEGNQSDIREFDDDEVSLFSSDTEDDVPTTLRSGEGDGRNAHDTSQLNASEKSSKDKEYNSPDSANWHKHNLPDLPFEFQFSYSETPQKPVLRYREPPFSPFGPSTIKRPWIGDRPNNLSKKKPRVLDSFNPPPPNLKGVKYVQDPGPYPEGQGPKTAKSREEIMGEPLTKEEIVYLVEKCRREPRQLNLGRDGLTHNMLDLIHSHWKRRRVCRIRCKGVPTIDMDNVKFHIEDKTGGKVIYQTGGVFYLFRGRNYNYKDRPYIPLMLWKPATPVYPKLIQRAPDGLTEEEVQRLRKLGRKVEPICKLCKNGVYSTLVDEVRAAFKVDELVRVDCRGLNPSDYKKIGAKLRDLVPCVLLSFDKEHILMWKGKPTAKGTSTSQASDLKDTADIACNSAEHSDPSIDEVDKKTLKLSSMVEDPCEEGEASNACNGAGHSDPSIEEVDKKTLKPPMVQYPSKEGEASGLLARSSLLSLQSKDKSREEVNLQAGSSEALQSSFTVHEAGDQKDISLGVATKEGYKYEDIQPSNYAVDIDALWEHAYQSGMAIELAEDTDIDLIVRKADELAQFAPLAPEYTPKMIHRLQLKRDPVSKPKDEVRMHFGRDLTQRPKKDVKRKFQLPTVGVAGMGGLPVDDLAKLLAKE</sequence>
<dbReference type="Pfam" id="PF01985">
    <property type="entry name" value="CRS1_YhbY"/>
    <property type="match status" value="2"/>
</dbReference>
<evidence type="ECO:0000256" key="1">
    <source>
        <dbReference type="ARBA" id="ARBA00022664"/>
    </source>
</evidence>
<reference evidence="10" key="1">
    <citation type="submission" date="2021-01" db="EMBL/GenBank/DDBJ databases">
        <title>Adiantum capillus-veneris genome.</title>
        <authorList>
            <person name="Fang Y."/>
            <person name="Liao Q."/>
        </authorList>
    </citation>
    <scope>NUCLEOTIDE SEQUENCE</scope>
    <source>
        <strain evidence="10">H3</strain>
        <tissue evidence="10">Leaf</tissue>
    </source>
</reference>
<dbReference type="FunFam" id="3.30.110.60:FF:000002">
    <property type="entry name" value="CRS2-associated factor 1, chloroplastic"/>
    <property type="match status" value="2"/>
</dbReference>
<dbReference type="EMBL" id="JABFUD020000012">
    <property type="protein sequence ID" value="KAI5072266.1"/>
    <property type="molecule type" value="Genomic_DNA"/>
</dbReference>
<feature type="region of interest" description="Disordered" evidence="8">
    <location>
        <begin position="552"/>
        <end position="601"/>
    </location>
</feature>
<feature type="domain" description="CRM" evidence="9">
    <location>
        <begin position="700"/>
        <end position="796"/>
    </location>
</feature>
<dbReference type="GO" id="GO:0003723">
    <property type="term" value="F:RNA binding"/>
    <property type="evidence" value="ECO:0007669"/>
    <property type="project" value="UniProtKB-UniRule"/>
</dbReference>
<dbReference type="Proteomes" id="UP000886520">
    <property type="component" value="Chromosome 12"/>
</dbReference>
<accession>A0A9D4ZGS7</accession>
<organism evidence="10 11">
    <name type="scientific">Adiantum capillus-veneris</name>
    <name type="common">Maidenhair fern</name>
    <dbReference type="NCBI Taxonomy" id="13818"/>
    <lineage>
        <taxon>Eukaryota</taxon>
        <taxon>Viridiplantae</taxon>
        <taxon>Streptophyta</taxon>
        <taxon>Embryophyta</taxon>
        <taxon>Tracheophyta</taxon>
        <taxon>Polypodiopsida</taxon>
        <taxon>Polypodiidae</taxon>
        <taxon>Polypodiales</taxon>
        <taxon>Pteridineae</taxon>
        <taxon>Pteridaceae</taxon>
        <taxon>Vittarioideae</taxon>
        <taxon>Adiantum</taxon>
    </lineage>
</organism>
<dbReference type="GO" id="GO:0006397">
    <property type="term" value="P:mRNA processing"/>
    <property type="evidence" value="ECO:0007669"/>
    <property type="project" value="UniProtKB-KW"/>
</dbReference>
<evidence type="ECO:0000259" key="9">
    <source>
        <dbReference type="PROSITE" id="PS51295"/>
    </source>
</evidence>
<evidence type="ECO:0000313" key="10">
    <source>
        <dbReference type="EMBL" id="KAI5072266.1"/>
    </source>
</evidence>
<evidence type="ECO:0000256" key="3">
    <source>
        <dbReference type="ARBA" id="ARBA00022884"/>
    </source>
</evidence>
<dbReference type="PANTHER" id="PTHR46247">
    <property type="entry name" value="CRS2-ASSOCIATED FACTOR 1, CHLOROPLASTIC"/>
    <property type="match status" value="1"/>
</dbReference>
<keyword evidence="6" id="KW-0687">Ribonucleoprotein</keyword>
<comment type="caution">
    <text evidence="10">The sequence shown here is derived from an EMBL/GenBank/DDBJ whole genome shotgun (WGS) entry which is preliminary data.</text>
</comment>
<dbReference type="SUPFAM" id="SSF75471">
    <property type="entry name" value="YhbY-like"/>
    <property type="match status" value="2"/>
</dbReference>
<evidence type="ECO:0000256" key="8">
    <source>
        <dbReference type="SAM" id="MobiDB-lite"/>
    </source>
</evidence>
<dbReference type="SMART" id="SM01103">
    <property type="entry name" value="CRS1_YhbY"/>
    <property type="match status" value="2"/>
</dbReference>
<keyword evidence="4" id="KW-0809">Transit peptide</keyword>
<evidence type="ECO:0000256" key="6">
    <source>
        <dbReference type="ARBA" id="ARBA00023274"/>
    </source>
</evidence>
<feature type="compositionally biased region" description="Basic and acidic residues" evidence="8">
    <location>
        <begin position="251"/>
        <end position="263"/>
    </location>
</feature>
<dbReference type="GO" id="GO:0000373">
    <property type="term" value="P:Group II intron splicing"/>
    <property type="evidence" value="ECO:0007669"/>
    <property type="project" value="InterPro"/>
</dbReference>
<dbReference type="InterPro" id="IPR044599">
    <property type="entry name" value="CAF1P_plant"/>
</dbReference>
<feature type="region of interest" description="Disordered" evidence="8">
    <location>
        <begin position="956"/>
        <end position="975"/>
    </location>
</feature>
<name>A0A9D4ZGS7_ADICA</name>
<protein>
    <recommendedName>
        <fullName evidence="9">CRM domain-containing protein</fullName>
    </recommendedName>
</protein>
<evidence type="ECO:0000256" key="4">
    <source>
        <dbReference type="ARBA" id="ARBA00022946"/>
    </source>
</evidence>
<dbReference type="Gene3D" id="3.30.110.60">
    <property type="entry name" value="YhbY-like"/>
    <property type="match status" value="2"/>
</dbReference>
<dbReference type="InterPro" id="IPR035920">
    <property type="entry name" value="YhbY-like_sf"/>
</dbReference>